<dbReference type="InterPro" id="IPR002048">
    <property type="entry name" value="EF_hand_dom"/>
</dbReference>
<keyword evidence="7" id="KW-1278">Translocase</keyword>
<keyword evidence="17" id="KW-1185">Reference proteome</keyword>
<evidence type="ECO:0000256" key="4">
    <source>
        <dbReference type="ARBA" id="ARBA00022673"/>
    </source>
</evidence>
<keyword evidence="3" id="KW-0109">Calcium transport</keyword>
<evidence type="ECO:0000256" key="13">
    <source>
        <dbReference type="SAM" id="MobiDB-lite"/>
    </source>
</evidence>
<dbReference type="PROSITE" id="PS50222">
    <property type="entry name" value="EF_HAND_2"/>
    <property type="match status" value="1"/>
</dbReference>
<dbReference type="PANTHER" id="PTHR31323:SF15">
    <property type="entry name" value="MECHANOSENSITIVE ION CHANNEL PROTEIN MSY1"/>
    <property type="match status" value="1"/>
</dbReference>
<feature type="region of interest" description="Disordered" evidence="13">
    <location>
        <begin position="817"/>
        <end position="911"/>
    </location>
</feature>
<keyword evidence="4" id="KW-0107">Calcium channel</keyword>
<dbReference type="EMBL" id="MU006563">
    <property type="protein sequence ID" value="KAF2750782.1"/>
    <property type="molecule type" value="Genomic_DNA"/>
</dbReference>
<proteinExistence type="inferred from homology"/>
<feature type="transmembrane region" description="Helical" evidence="14">
    <location>
        <begin position="175"/>
        <end position="195"/>
    </location>
</feature>
<gene>
    <name evidence="16" type="ORF">M011DRAFT_464590</name>
</gene>
<dbReference type="GO" id="GO:0005262">
    <property type="term" value="F:calcium channel activity"/>
    <property type="evidence" value="ECO:0007669"/>
    <property type="project" value="UniProtKB-KW"/>
</dbReference>
<dbReference type="GO" id="GO:0005509">
    <property type="term" value="F:calcium ion binding"/>
    <property type="evidence" value="ECO:0007669"/>
    <property type="project" value="InterPro"/>
</dbReference>
<dbReference type="AlphaFoldDB" id="A0A6A6VJI4"/>
<keyword evidence="3" id="KW-0406">Ion transport</keyword>
<feature type="compositionally biased region" description="Basic and acidic residues" evidence="13">
    <location>
        <begin position="967"/>
        <end position="978"/>
    </location>
</feature>
<dbReference type="Gene3D" id="1.10.238.10">
    <property type="entry name" value="EF-hand"/>
    <property type="match status" value="1"/>
</dbReference>
<feature type="region of interest" description="Disordered" evidence="13">
    <location>
        <begin position="1"/>
        <end position="74"/>
    </location>
</feature>
<feature type="compositionally biased region" description="Basic and acidic residues" evidence="13">
    <location>
        <begin position="49"/>
        <end position="62"/>
    </location>
</feature>
<evidence type="ECO:0000256" key="1">
    <source>
        <dbReference type="ARBA" id="ARBA00004127"/>
    </source>
</evidence>
<organism evidence="16 17">
    <name type="scientific">Sporormia fimetaria CBS 119925</name>
    <dbReference type="NCBI Taxonomy" id="1340428"/>
    <lineage>
        <taxon>Eukaryota</taxon>
        <taxon>Fungi</taxon>
        <taxon>Dikarya</taxon>
        <taxon>Ascomycota</taxon>
        <taxon>Pezizomycotina</taxon>
        <taxon>Dothideomycetes</taxon>
        <taxon>Pleosporomycetidae</taxon>
        <taxon>Pleosporales</taxon>
        <taxon>Sporormiaceae</taxon>
        <taxon>Sporormia</taxon>
    </lineage>
</organism>
<keyword evidence="10" id="KW-0407">Ion channel</keyword>
<feature type="transmembrane region" description="Helical" evidence="14">
    <location>
        <begin position="207"/>
        <end position="228"/>
    </location>
</feature>
<dbReference type="InterPro" id="IPR006685">
    <property type="entry name" value="MscS_channel_2nd"/>
</dbReference>
<evidence type="ECO:0000256" key="11">
    <source>
        <dbReference type="ARBA" id="ARBA00036634"/>
    </source>
</evidence>
<sequence length="978" mass="109851">MSTPADERPEPSYGMANLGNPAPNAPRPTQQSSDDGKTVVDGEMSNQRTSRDDTNTRERRPTNESMPGNGASGIDRMASLRAASVNREQASKLEDDLAMLQVERQVSHQDNGRSFSHSRSVRKERSQVQDPVDDFDKATNPLHERTAIYKPVEDPSNKVAAFFVRVHNSAWIVRYFTYIIPVASIILIPILLGAFKFKDATVGGVKLMWFCIWLEIVWLTLWAGRILAKCLPWPIGIVSSIFTNNDKKWRDMGKQLELPATLFFWWLAIEISFLPTMTNHHANGDKSTRRWEVNMNKVLVSIFVGMILNFVEKIIIQLIAISFHLRTYADRIELNKFQIGSLAKLYKFSKEKITADDSEFEEKSPSGTRTPGRLVKDAQKGTREVFGKLGDFAGKVAGDFTGRQITNSTHPQQVVLTLLSSATGSQVLARRLYRTFAREETATIHGEDLQRAFDNEEEAEAAFSMFDKDMNGDISMEELEAVCVEIGHERKSIIASLKDLDSVVSKLDDVFMFFVVIIALLVFISLISTSAAGVLTSLGSALLALSWLFSATAQEFLQSIIFVFVKHPFDVGDRVSIYGNTGKLGLGDDYFVKEIALLYTEFKKMEGHVVQAPNSYLNTLFILNQRRSGALAEAVPNVIKFGTTLDQIEALRARLLEFVRSEKREYQPNILTELKEVSEVHSLTLNVVFFYKSNWQNELLRLQRRNKFICALMIAMQECGIEGPRMRYPGQKESFPMYLQQLPHTATPGVGHNGTPDNPQGFIPEPTRDESFVPPTAAEESSVRSAHPSILRNGTRPRAESMATMGRRVDFSLGMRDLSAGDMPGGDVFEDRENRLRQRATVRNVTSPTRSSQENGRSSLDTGRSSGVHHHASTRIHRAPSDATVQSRQSHRNRFFGRSHRGGSNDEEAMAGIPEADVDSSKERLDARSGVTDAQAVRLRTNEALFADNVRDMEFEREGQLPRPKRSFTDDVEMRRLH</sequence>
<dbReference type="Pfam" id="PF00924">
    <property type="entry name" value="MS_channel_2nd"/>
    <property type="match status" value="1"/>
</dbReference>
<keyword evidence="3" id="KW-0813">Transport</keyword>
<feature type="transmembrane region" description="Helical" evidence="14">
    <location>
        <begin position="298"/>
        <end position="321"/>
    </location>
</feature>
<dbReference type="InterPro" id="IPR016688">
    <property type="entry name" value="MscS-like_plants/fungi"/>
</dbReference>
<evidence type="ECO:0000256" key="8">
    <source>
        <dbReference type="ARBA" id="ARBA00022989"/>
    </source>
</evidence>
<evidence type="ECO:0000256" key="7">
    <source>
        <dbReference type="ARBA" id="ARBA00022967"/>
    </source>
</evidence>
<dbReference type="GO" id="GO:0006874">
    <property type="term" value="P:intracellular calcium ion homeostasis"/>
    <property type="evidence" value="ECO:0007669"/>
    <property type="project" value="TreeGrafter"/>
</dbReference>
<evidence type="ECO:0000256" key="5">
    <source>
        <dbReference type="ARBA" id="ARBA00022692"/>
    </source>
</evidence>
<feature type="region of interest" description="Disordered" evidence="13">
    <location>
        <begin position="770"/>
        <end position="794"/>
    </location>
</feature>
<evidence type="ECO:0000313" key="17">
    <source>
        <dbReference type="Proteomes" id="UP000799440"/>
    </source>
</evidence>
<name>A0A6A6VJI4_9PLEO</name>
<dbReference type="InterPro" id="IPR010920">
    <property type="entry name" value="LSM_dom_sf"/>
</dbReference>
<comment type="catalytic activity">
    <reaction evidence="11">
        <text>Ca(2+)(in) = Ca(2+)(out)</text>
        <dbReference type="Rhea" id="RHEA:29671"/>
        <dbReference type="ChEBI" id="CHEBI:29108"/>
    </reaction>
</comment>
<comment type="similarity">
    <text evidence="2 12">Belongs to the MscS (TC 1.A.23) family.</text>
</comment>
<feature type="domain" description="EF-hand" evidence="15">
    <location>
        <begin position="454"/>
        <end position="489"/>
    </location>
</feature>
<comment type="subcellular location">
    <subcellularLocation>
        <location evidence="1">Endomembrane system</location>
        <topology evidence="1">Multi-pass membrane protein</topology>
    </subcellularLocation>
    <subcellularLocation>
        <location evidence="12">Endoplasmic reticulum membrane</location>
    </subcellularLocation>
</comment>
<dbReference type="PANTHER" id="PTHR31323">
    <property type="entry name" value="MECHANOSENSITIVE ION CHANNEL PROTEIN MSY2"/>
    <property type="match status" value="1"/>
</dbReference>
<protein>
    <recommendedName>
        <fullName evidence="12">Mechanosensitive ion channel protein</fullName>
    </recommendedName>
</protein>
<keyword evidence="8 14" id="KW-1133">Transmembrane helix</keyword>
<evidence type="ECO:0000259" key="15">
    <source>
        <dbReference type="PROSITE" id="PS50222"/>
    </source>
</evidence>
<evidence type="ECO:0000256" key="14">
    <source>
        <dbReference type="SAM" id="Phobius"/>
    </source>
</evidence>
<dbReference type="InterPro" id="IPR058650">
    <property type="entry name" value="Msy1/2-like"/>
</dbReference>
<feature type="compositionally biased region" description="Basic residues" evidence="13">
    <location>
        <begin position="889"/>
        <end position="901"/>
    </location>
</feature>
<keyword evidence="6" id="KW-0106">Calcium</keyword>
<dbReference type="Gene3D" id="2.30.30.60">
    <property type="match status" value="1"/>
</dbReference>
<keyword evidence="9 12" id="KW-0472">Membrane</keyword>
<dbReference type="SUPFAM" id="SSF47473">
    <property type="entry name" value="EF-hand"/>
    <property type="match status" value="1"/>
</dbReference>
<dbReference type="FunFam" id="1.10.238.10:FF:000345">
    <property type="entry name" value="Mechanosensitive ion channel protein"/>
    <property type="match status" value="1"/>
</dbReference>
<feature type="region of interest" description="Disordered" evidence="13">
    <location>
        <begin position="956"/>
        <end position="978"/>
    </location>
</feature>
<dbReference type="SUPFAM" id="SSF50182">
    <property type="entry name" value="Sm-like ribonucleoproteins"/>
    <property type="match status" value="1"/>
</dbReference>
<feature type="region of interest" description="Disordered" evidence="13">
    <location>
        <begin position="104"/>
        <end position="136"/>
    </location>
</feature>
<dbReference type="InterPro" id="IPR023408">
    <property type="entry name" value="MscS_beta-dom_sf"/>
</dbReference>
<evidence type="ECO:0000256" key="6">
    <source>
        <dbReference type="ARBA" id="ARBA00022837"/>
    </source>
</evidence>
<feature type="compositionally biased region" description="Basic residues" evidence="13">
    <location>
        <begin position="867"/>
        <end position="878"/>
    </location>
</feature>
<dbReference type="PROSITE" id="PS00018">
    <property type="entry name" value="EF_HAND_1"/>
    <property type="match status" value="1"/>
</dbReference>
<dbReference type="Proteomes" id="UP000799440">
    <property type="component" value="Unassembled WGS sequence"/>
</dbReference>
<dbReference type="PIRSF" id="PIRSF017209">
    <property type="entry name" value="Memb_At2g17000_prd"/>
    <property type="match status" value="1"/>
</dbReference>
<dbReference type="OrthoDB" id="544685at2759"/>
<feature type="compositionally biased region" description="Basic and acidic residues" evidence="13">
    <location>
        <begin position="1"/>
        <end position="10"/>
    </location>
</feature>
<feature type="transmembrane region" description="Helical" evidence="14">
    <location>
        <begin position="256"/>
        <end position="278"/>
    </location>
</feature>
<feature type="compositionally biased region" description="Polar residues" evidence="13">
    <location>
        <begin position="841"/>
        <end position="865"/>
    </location>
</feature>
<evidence type="ECO:0000256" key="10">
    <source>
        <dbReference type="ARBA" id="ARBA00023303"/>
    </source>
</evidence>
<evidence type="ECO:0000256" key="9">
    <source>
        <dbReference type="ARBA" id="ARBA00023136"/>
    </source>
</evidence>
<evidence type="ECO:0000256" key="3">
    <source>
        <dbReference type="ARBA" id="ARBA00022568"/>
    </source>
</evidence>
<dbReference type="InterPro" id="IPR011992">
    <property type="entry name" value="EF-hand-dom_pair"/>
</dbReference>
<dbReference type="Pfam" id="PF25886">
    <property type="entry name" value="Msy1"/>
    <property type="match status" value="1"/>
</dbReference>
<accession>A0A6A6VJI4</accession>
<evidence type="ECO:0000313" key="16">
    <source>
        <dbReference type="EMBL" id="KAF2750782.1"/>
    </source>
</evidence>
<keyword evidence="5 14" id="KW-0812">Transmembrane</keyword>
<reference evidence="16" key="1">
    <citation type="journal article" date="2020" name="Stud. Mycol.">
        <title>101 Dothideomycetes genomes: a test case for predicting lifestyles and emergence of pathogens.</title>
        <authorList>
            <person name="Haridas S."/>
            <person name="Albert R."/>
            <person name="Binder M."/>
            <person name="Bloem J."/>
            <person name="Labutti K."/>
            <person name="Salamov A."/>
            <person name="Andreopoulos B."/>
            <person name="Baker S."/>
            <person name="Barry K."/>
            <person name="Bills G."/>
            <person name="Bluhm B."/>
            <person name="Cannon C."/>
            <person name="Castanera R."/>
            <person name="Culley D."/>
            <person name="Daum C."/>
            <person name="Ezra D."/>
            <person name="Gonzalez J."/>
            <person name="Henrissat B."/>
            <person name="Kuo A."/>
            <person name="Liang C."/>
            <person name="Lipzen A."/>
            <person name="Lutzoni F."/>
            <person name="Magnuson J."/>
            <person name="Mondo S."/>
            <person name="Nolan M."/>
            <person name="Ohm R."/>
            <person name="Pangilinan J."/>
            <person name="Park H.-J."/>
            <person name="Ramirez L."/>
            <person name="Alfaro M."/>
            <person name="Sun H."/>
            <person name="Tritt A."/>
            <person name="Yoshinaga Y."/>
            <person name="Zwiers L.-H."/>
            <person name="Turgeon B."/>
            <person name="Goodwin S."/>
            <person name="Spatafora J."/>
            <person name="Crous P."/>
            <person name="Grigoriev I."/>
        </authorList>
    </citation>
    <scope>NUCLEOTIDE SEQUENCE</scope>
    <source>
        <strain evidence="16">CBS 119925</strain>
    </source>
</reference>
<keyword evidence="12" id="KW-0256">Endoplasmic reticulum</keyword>
<feature type="transmembrane region" description="Helical" evidence="14">
    <location>
        <begin position="510"/>
        <end position="535"/>
    </location>
</feature>
<dbReference type="InterPro" id="IPR018247">
    <property type="entry name" value="EF_Hand_1_Ca_BS"/>
</dbReference>
<evidence type="ECO:0000256" key="2">
    <source>
        <dbReference type="ARBA" id="ARBA00008017"/>
    </source>
</evidence>
<dbReference type="GO" id="GO:0005789">
    <property type="term" value="C:endoplasmic reticulum membrane"/>
    <property type="evidence" value="ECO:0007669"/>
    <property type="project" value="UniProtKB-SubCell"/>
</dbReference>
<evidence type="ECO:0000256" key="12">
    <source>
        <dbReference type="PIRNR" id="PIRNR017209"/>
    </source>
</evidence>